<dbReference type="SUPFAM" id="SSF52440">
    <property type="entry name" value="PreATP-grasp domain"/>
    <property type="match status" value="1"/>
</dbReference>
<name>A0A5C1AQV0_9BACT</name>
<dbReference type="KEGG" id="lrs:PX52LOC_08123"/>
<evidence type="ECO:0000313" key="7">
    <source>
        <dbReference type="EMBL" id="QEL20995.1"/>
    </source>
</evidence>
<dbReference type="Proteomes" id="UP000324974">
    <property type="component" value="Chromosome"/>
</dbReference>
<evidence type="ECO:0000259" key="6">
    <source>
        <dbReference type="Pfam" id="PF03738"/>
    </source>
</evidence>
<keyword evidence="2" id="KW-0479">Metal-binding</keyword>
<dbReference type="OrthoDB" id="9765517at2"/>
<dbReference type="InterPro" id="IPR016185">
    <property type="entry name" value="PreATP-grasp_dom_sf"/>
</dbReference>
<evidence type="ECO:0000313" key="8">
    <source>
        <dbReference type="Proteomes" id="UP000324974"/>
    </source>
</evidence>
<protein>
    <submittedName>
        <fullName evidence="7">Glutathionylspermidine synthase family protein</fullName>
    </submittedName>
</protein>
<gene>
    <name evidence="7" type="ORF">PX52LOC_08123</name>
</gene>
<keyword evidence="4" id="KW-0067">ATP-binding</keyword>
<keyword evidence="1" id="KW-0436">Ligase</keyword>
<dbReference type="AlphaFoldDB" id="A0A5C1AQV0"/>
<accession>A0A5C1AQV0</accession>
<evidence type="ECO:0000256" key="3">
    <source>
        <dbReference type="ARBA" id="ARBA00022741"/>
    </source>
</evidence>
<dbReference type="GO" id="GO:0016874">
    <property type="term" value="F:ligase activity"/>
    <property type="evidence" value="ECO:0007669"/>
    <property type="project" value="UniProtKB-KW"/>
</dbReference>
<evidence type="ECO:0000256" key="1">
    <source>
        <dbReference type="ARBA" id="ARBA00022598"/>
    </source>
</evidence>
<dbReference type="Gene3D" id="3.30.1490.330">
    <property type="match status" value="1"/>
</dbReference>
<dbReference type="Pfam" id="PF03738">
    <property type="entry name" value="GSP_synth"/>
    <property type="match status" value="1"/>
</dbReference>
<evidence type="ECO:0000256" key="2">
    <source>
        <dbReference type="ARBA" id="ARBA00022723"/>
    </source>
</evidence>
<dbReference type="InterPro" id="IPR005494">
    <property type="entry name" value="GSPS_pre-ATP-grasp-like_dom"/>
</dbReference>
<sequence>MRRRTLDPRPNWQQRVEQYGLHFHTLRGEPYWDESACYTFSKYEIDTIERATYALFDMCVELVQHVIDEKMFGLFLIPPEYEDLVVQSWDDEHPSIYGRFDLAFDGVGPPKMLEFNADTPTGLVEAGVAQWFWLKDVDERADQFNSIHERLIEGWKHIHAGDDTPIHFAAISGEVEDYITVEYLRDTAIQAGFKTDYLDVEAIGWDQNRRTFVDRTGRPIQRIFKLYPWEWLIRDNFGKNILQSKTRWMEPAWKMILSSKSILPLLHQLNPDSPYLLPAWFDEPESGDYVRKPIHAREGANIRVVRNGRTELETDGPYQVGRDVVYQQLFPLPSYDGRYPVIGSWVINGWAAGIGIREDDGIVTTNTSRFIPHQMTD</sequence>
<dbReference type="RefSeq" id="WP_149115238.1">
    <property type="nucleotide sequence ID" value="NZ_CP042425.1"/>
</dbReference>
<dbReference type="SUPFAM" id="SSF56059">
    <property type="entry name" value="Glutathione synthetase ATP-binding domain-like"/>
    <property type="match status" value="1"/>
</dbReference>
<evidence type="ECO:0000256" key="4">
    <source>
        <dbReference type="ARBA" id="ARBA00022840"/>
    </source>
</evidence>
<proteinExistence type="predicted"/>
<keyword evidence="5" id="KW-0460">Magnesium</keyword>
<dbReference type="EMBL" id="CP042425">
    <property type="protein sequence ID" value="QEL20995.1"/>
    <property type="molecule type" value="Genomic_DNA"/>
</dbReference>
<keyword evidence="3" id="KW-0547">Nucleotide-binding</keyword>
<feature type="domain" description="Glutathionylspermidine synthase pre-ATP-grasp-like" evidence="6">
    <location>
        <begin position="12"/>
        <end position="374"/>
    </location>
</feature>
<evidence type="ECO:0000256" key="5">
    <source>
        <dbReference type="ARBA" id="ARBA00022842"/>
    </source>
</evidence>
<keyword evidence="8" id="KW-1185">Reference proteome</keyword>
<dbReference type="GO" id="GO:0046872">
    <property type="term" value="F:metal ion binding"/>
    <property type="evidence" value="ECO:0007669"/>
    <property type="project" value="UniProtKB-KW"/>
</dbReference>
<dbReference type="GO" id="GO:0005524">
    <property type="term" value="F:ATP binding"/>
    <property type="evidence" value="ECO:0007669"/>
    <property type="project" value="UniProtKB-KW"/>
</dbReference>
<organism evidence="7 8">
    <name type="scientific">Limnoglobus roseus</name>
    <dbReference type="NCBI Taxonomy" id="2598579"/>
    <lineage>
        <taxon>Bacteria</taxon>
        <taxon>Pseudomonadati</taxon>
        <taxon>Planctomycetota</taxon>
        <taxon>Planctomycetia</taxon>
        <taxon>Gemmatales</taxon>
        <taxon>Gemmataceae</taxon>
        <taxon>Limnoglobus</taxon>
    </lineage>
</organism>
<reference evidence="8" key="1">
    <citation type="submission" date="2019-08" db="EMBL/GenBank/DDBJ databases">
        <title>Limnoglobus roseus gen. nov., sp. nov., a novel freshwater planctomycete with a giant genome from the family Gemmataceae.</title>
        <authorList>
            <person name="Kulichevskaya I.S."/>
            <person name="Naumoff D.G."/>
            <person name="Miroshnikov K."/>
            <person name="Ivanova A."/>
            <person name="Philippov D.A."/>
            <person name="Hakobyan A."/>
            <person name="Rijpstra I.C."/>
            <person name="Sinninghe Damste J.S."/>
            <person name="Liesack W."/>
            <person name="Dedysh S.N."/>
        </authorList>
    </citation>
    <scope>NUCLEOTIDE SEQUENCE [LARGE SCALE GENOMIC DNA]</scope>
    <source>
        <strain evidence="8">PX52</strain>
    </source>
</reference>